<dbReference type="InterPro" id="IPR029044">
    <property type="entry name" value="Nucleotide-diphossugar_trans"/>
</dbReference>
<comment type="caution">
    <text evidence="2">The sequence shown here is derived from an EMBL/GenBank/DDBJ whole genome shotgun (WGS) entry which is preliminary data.</text>
</comment>
<dbReference type="EMBL" id="RAWI01000003">
    <property type="protein sequence ID" value="RKI17300.1"/>
    <property type="molecule type" value="Genomic_DNA"/>
</dbReference>
<dbReference type="InterPro" id="IPR001173">
    <property type="entry name" value="Glyco_trans_2-like"/>
</dbReference>
<evidence type="ECO:0000313" key="2">
    <source>
        <dbReference type="EMBL" id="RKI17300.1"/>
    </source>
</evidence>
<dbReference type="PANTHER" id="PTHR10859">
    <property type="entry name" value="GLYCOSYL TRANSFERASE"/>
    <property type="match status" value="1"/>
</dbReference>
<dbReference type="Proteomes" id="UP000278907">
    <property type="component" value="Unassembled WGS sequence"/>
</dbReference>
<evidence type="ECO:0000259" key="1">
    <source>
        <dbReference type="Pfam" id="PF00535"/>
    </source>
</evidence>
<reference evidence="2 3" key="1">
    <citation type="submission" date="2018-09" db="EMBL/GenBank/DDBJ databases">
        <authorList>
            <person name="Livingstone P.G."/>
            <person name="Whitworth D.E."/>
        </authorList>
    </citation>
    <scope>NUCLEOTIDE SEQUENCE [LARGE SCALE GENOMIC DNA]</scope>
    <source>
        <strain evidence="2 3">CA031B</strain>
    </source>
</reference>
<name>A0ABX9QR24_9BACT</name>
<sequence>MQTPVSTGLFNKTGEISLKGVYADDVSPVTVSVIIPAYNEGERLPPYVGELVQAGIGQPFPVVEIIVSDDGSTPEHAQRMRACVTAAQTMLARAGSPHRVSYVAAERNGGKGSAIRRGWRSVSPEAAWLAFLDADGSVGAADFFRLAALAAASPDVDVLAGSRILMAGRQVSRNLFRHLQGRLFATFTDLQFQLRFYDTQCGVKFFRASLLKPLLPVLKEERWLLDVELLALMKRRQARALEVPIDWADVEGSKIVPGMDALRMLWGLARLRQRLDRLPDVALPAEAQGRTVSLPMRDEVRPLSPVSQPKQASRG</sequence>
<proteinExistence type="predicted"/>
<dbReference type="Gene3D" id="3.90.550.10">
    <property type="entry name" value="Spore Coat Polysaccharide Biosynthesis Protein SpsA, Chain A"/>
    <property type="match status" value="1"/>
</dbReference>
<evidence type="ECO:0000313" key="3">
    <source>
        <dbReference type="Proteomes" id="UP000278907"/>
    </source>
</evidence>
<protein>
    <submittedName>
        <fullName evidence="2">Glycosyltransferase</fullName>
    </submittedName>
</protein>
<organism evidence="2 3">
    <name type="scientific">Corallococcus praedator</name>
    <dbReference type="NCBI Taxonomy" id="2316724"/>
    <lineage>
        <taxon>Bacteria</taxon>
        <taxon>Pseudomonadati</taxon>
        <taxon>Myxococcota</taxon>
        <taxon>Myxococcia</taxon>
        <taxon>Myxococcales</taxon>
        <taxon>Cystobacterineae</taxon>
        <taxon>Myxococcaceae</taxon>
        <taxon>Corallococcus</taxon>
    </lineage>
</organism>
<keyword evidence="3" id="KW-1185">Reference proteome</keyword>
<dbReference type="PANTHER" id="PTHR10859:SF91">
    <property type="entry name" value="DOLICHYL-PHOSPHATE BETA-GLUCOSYLTRANSFERASE"/>
    <property type="match status" value="1"/>
</dbReference>
<gene>
    <name evidence="2" type="ORF">D7Y13_00885</name>
</gene>
<feature type="domain" description="Glycosyltransferase 2-like" evidence="1">
    <location>
        <begin position="32"/>
        <end position="206"/>
    </location>
</feature>
<accession>A0ABX9QR24</accession>
<dbReference type="SUPFAM" id="SSF53448">
    <property type="entry name" value="Nucleotide-diphospho-sugar transferases"/>
    <property type="match status" value="1"/>
</dbReference>
<dbReference type="Pfam" id="PF00535">
    <property type="entry name" value="Glycos_transf_2"/>
    <property type="match status" value="1"/>
</dbReference>